<dbReference type="AlphaFoldDB" id="A0AAV0HNU6"/>
<name>A0AAV0HNU6_9ROSI</name>
<sequence length="99" mass="11605">SLFPLPSLLFVVLSQDLFFLPQPILRSNRSLLTSLSSSFFLEEYSGLQLSRIWTSPAAERPLYRRDGFDSQSRGETFHENWWSRGDAELFRWFDTRNLG</sequence>
<dbReference type="EMBL" id="CAMGYJ010000002">
    <property type="protein sequence ID" value="CAI0386831.1"/>
    <property type="molecule type" value="Genomic_DNA"/>
</dbReference>
<keyword evidence="2" id="KW-1185">Reference proteome</keyword>
<dbReference type="Proteomes" id="UP001154282">
    <property type="component" value="Unassembled WGS sequence"/>
</dbReference>
<gene>
    <name evidence="1" type="ORF">LITE_LOCUS5242</name>
</gene>
<organism evidence="1 2">
    <name type="scientific">Linum tenue</name>
    <dbReference type="NCBI Taxonomy" id="586396"/>
    <lineage>
        <taxon>Eukaryota</taxon>
        <taxon>Viridiplantae</taxon>
        <taxon>Streptophyta</taxon>
        <taxon>Embryophyta</taxon>
        <taxon>Tracheophyta</taxon>
        <taxon>Spermatophyta</taxon>
        <taxon>Magnoliopsida</taxon>
        <taxon>eudicotyledons</taxon>
        <taxon>Gunneridae</taxon>
        <taxon>Pentapetalae</taxon>
        <taxon>rosids</taxon>
        <taxon>fabids</taxon>
        <taxon>Malpighiales</taxon>
        <taxon>Linaceae</taxon>
        <taxon>Linum</taxon>
    </lineage>
</organism>
<comment type="caution">
    <text evidence="1">The sequence shown here is derived from an EMBL/GenBank/DDBJ whole genome shotgun (WGS) entry which is preliminary data.</text>
</comment>
<reference evidence="1" key="1">
    <citation type="submission" date="2022-08" db="EMBL/GenBank/DDBJ databases">
        <authorList>
            <person name="Gutierrez-Valencia J."/>
        </authorList>
    </citation>
    <scope>NUCLEOTIDE SEQUENCE</scope>
</reference>
<accession>A0AAV0HNU6</accession>
<evidence type="ECO:0000313" key="1">
    <source>
        <dbReference type="EMBL" id="CAI0386831.1"/>
    </source>
</evidence>
<protein>
    <submittedName>
        <fullName evidence="1">Uncharacterized protein</fullName>
    </submittedName>
</protein>
<evidence type="ECO:0000313" key="2">
    <source>
        <dbReference type="Proteomes" id="UP001154282"/>
    </source>
</evidence>
<proteinExistence type="predicted"/>
<feature type="non-terminal residue" evidence="1">
    <location>
        <position position="1"/>
    </location>
</feature>